<organism evidence="2 3">
    <name type="scientific">Chlamydomonas schloesseri</name>
    <dbReference type="NCBI Taxonomy" id="2026947"/>
    <lineage>
        <taxon>Eukaryota</taxon>
        <taxon>Viridiplantae</taxon>
        <taxon>Chlorophyta</taxon>
        <taxon>core chlorophytes</taxon>
        <taxon>Chlorophyceae</taxon>
        <taxon>CS clade</taxon>
        <taxon>Chlamydomonadales</taxon>
        <taxon>Chlamydomonadaceae</taxon>
        <taxon>Chlamydomonas</taxon>
    </lineage>
</organism>
<dbReference type="AlphaFoldDB" id="A0A835SPA5"/>
<dbReference type="OrthoDB" id="540180at2759"/>
<reference evidence="2" key="1">
    <citation type="journal article" date="2020" name="bioRxiv">
        <title>Comparative genomics of Chlamydomonas.</title>
        <authorList>
            <person name="Craig R.J."/>
            <person name="Hasan A.R."/>
            <person name="Ness R.W."/>
            <person name="Keightley P.D."/>
        </authorList>
    </citation>
    <scope>NUCLEOTIDE SEQUENCE</scope>
    <source>
        <strain evidence="2">CCAP 11/173</strain>
    </source>
</reference>
<evidence type="ECO:0000256" key="1">
    <source>
        <dbReference type="SAM" id="MobiDB-lite"/>
    </source>
</evidence>
<protein>
    <submittedName>
        <fullName evidence="2">Uncharacterized protein</fullName>
    </submittedName>
</protein>
<dbReference type="EMBL" id="JAEHOD010000102">
    <property type="protein sequence ID" value="KAG2427233.1"/>
    <property type="molecule type" value="Genomic_DNA"/>
</dbReference>
<feature type="compositionally biased region" description="Low complexity" evidence="1">
    <location>
        <begin position="149"/>
        <end position="165"/>
    </location>
</feature>
<accession>A0A835SPA5</accession>
<comment type="caution">
    <text evidence="2">The sequence shown here is derived from an EMBL/GenBank/DDBJ whole genome shotgun (WGS) entry which is preliminary data.</text>
</comment>
<evidence type="ECO:0000313" key="3">
    <source>
        <dbReference type="Proteomes" id="UP000613740"/>
    </source>
</evidence>
<feature type="region of interest" description="Disordered" evidence="1">
    <location>
        <begin position="144"/>
        <end position="209"/>
    </location>
</feature>
<dbReference type="Proteomes" id="UP000613740">
    <property type="component" value="Unassembled WGS sequence"/>
</dbReference>
<gene>
    <name evidence="2" type="ORF">HYH02_014637</name>
</gene>
<proteinExistence type="predicted"/>
<keyword evidence="3" id="KW-1185">Reference proteome</keyword>
<sequence>MPTSKGPRASLDSVPVGSIEQALLTLKLSAKDPDVVSRLDKVLYTLRDVVSGPNIMLCEDQEALWWEAFAEVFASEVDAQTRACGGREPSASCKRQILADILVWAEVTQEHYDSGTLRFVTEPHEADESFQRIGRTFRAVKASKGLGGPSASAGSPHTGGAAAGSAGAGTAGSAGYGGLGHEANAGAQRPAVSGSSDSAGSDLSSDTRS</sequence>
<name>A0A835SPA5_9CHLO</name>
<feature type="compositionally biased region" description="Gly residues" evidence="1">
    <location>
        <begin position="166"/>
        <end position="180"/>
    </location>
</feature>
<evidence type="ECO:0000313" key="2">
    <source>
        <dbReference type="EMBL" id="KAG2427233.1"/>
    </source>
</evidence>
<feature type="compositionally biased region" description="Low complexity" evidence="1">
    <location>
        <begin position="193"/>
        <end position="209"/>
    </location>
</feature>